<evidence type="ECO:0000313" key="3">
    <source>
        <dbReference type="Proteomes" id="UP000000814"/>
    </source>
</evidence>
<gene>
    <name evidence="2" type="ordered locus">CA_C2548</name>
</gene>
<sequence>MNKRILLAMVVVIISFALMSCTSGQAQVKITNMRITSDVGVVVVGSVDKGTLNKGDVVRIVDNGSKVDDVTIKGIINRSTSKVVNSASKGDKVTIRLGDISGSDVKIGDTLIKEDN</sequence>
<dbReference type="SUPFAM" id="SSF50447">
    <property type="entry name" value="Translation proteins"/>
    <property type="match status" value="1"/>
</dbReference>
<dbReference type="Gene3D" id="2.40.30.10">
    <property type="entry name" value="Translation factors"/>
    <property type="match status" value="1"/>
</dbReference>
<dbReference type="GeneID" id="44999020"/>
<keyword evidence="1" id="KW-0732">Signal</keyword>
<feature type="chain" id="PRO_5004322293" evidence="1">
    <location>
        <begin position="27"/>
        <end position="116"/>
    </location>
</feature>
<reference evidence="2 3" key="1">
    <citation type="journal article" date="2001" name="J. Bacteriol.">
        <title>Genome sequence and comparative analysis of the solvent-producing bacterium Clostridium acetobutylicum.</title>
        <authorList>
            <person name="Nolling J."/>
            <person name="Breton G."/>
            <person name="Omelchenko M.V."/>
            <person name="Makarova K.S."/>
            <person name="Zeng Q."/>
            <person name="Gibson R."/>
            <person name="Lee H.M."/>
            <person name="Dubois J."/>
            <person name="Qiu D."/>
            <person name="Hitti J."/>
            <person name="Wolf Y.I."/>
            <person name="Tatusov R.L."/>
            <person name="Sabathe F."/>
            <person name="Doucette-Stamm L."/>
            <person name="Soucaille P."/>
            <person name="Daly M.J."/>
            <person name="Bennett G.N."/>
            <person name="Koonin E.V."/>
            <person name="Smith D.R."/>
        </authorList>
    </citation>
    <scope>NUCLEOTIDE SEQUENCE [LARGE SCALE GENOMIC DNA]</scope>
    <source>
        <strain evidence="3">ATCC 824 / DSM 792 / JCM 1419 / LMG 5710 / VKM B-1787</strain>
    </source>
</reference>
<dbReference type="KEGG" id="cac:CA_C2548"/>
<dbReference type="STRING" id="272562.CA_C2548"/>
<organism evidence="2 3">
    <name type="scientific">Clostridium acetobutylicum (strain ATCC 824 / DSM 792 / JCM 1419 / IAM 19013 / LMG 5710 / NBRC 13948 / NRRL B-527 / VKM B-1787 / 2291 / W)</name>
    <dbReference type="NCBI Taxonomy" id="272562"/>
    <lineage>
        <taxon>Bacteria</taxon>
        <taxon>Bacillati</taxon>
        <taxon>Bacillota</taxon>
        <taxon>Clostridia</taxon>
        <taxon>Eubacteriales</taxon>
        <taxon>Clostridiaceae</taxon>
        <taxon>Clostridium</taxon>
    </lineage>
</organism>
<dbReference type="EMBL" id="AE001437">
    <property type="protein sequence ID" value="AAK80499.1"/>
    <property type="molecule type" value="Genomic_DNA"/>
</dbReference>
<keyword evidence="3" id="KW-1185">Reference proteome</keyword>
<dbReference type="AlphaFoldDB" id="Q97G24"/>
<dbReference type="HOGENOM" id="CLU_2092481_0_0_9"/>
<dbReference type="Proteomes" id="UP000000814">
    <property type="component" value="Chromosome"/>
</dbReference>
<dbReference type="InterPro" id="IPR009000">
    <property type="entry name" value="Transl_B-barrel_sf"/>
</dbReference>
<protein>
    <submittedName>
        <fullName evidence="2">Reductase/isomerase/elongation factor common domain</fullName>
    </submittedName>
</protein>
<feature type="signal peptide" evidence="1">
    <location>
        <begin position="1"/>
        <end position="26"/>
    </location>
</feature>
<name>Q97G24_CLOAB</name>
<accession>Q97G24</accession>
<dbReference type="eggNOG" id="COG5256">
    <property type="taxonomic scope" value="Bacteria"/>
</dbReference>
<dbReference type="RefSeq" id="WP_010965840.1">
    <property type="nucleotide sequence ID" value="NC_003030.1"/>
</dbReference>
<dbReference type="PATRIC" id="fig|272562.8.peg.2740"/>
<evidence type="ECO:0000313" key="2">
    <source>
        <dbReference type="EMBL" id="AAK80499.1"/>
    </source>
</evidence>
<dbReference type="PROSITE" id="PS51257">
    <property type="entry name" value="PROKAR_LIPOPROTEIN"/>
    <property type="match status" value="1"/>
</dbReference>
<dbReference type="OrthoDB" id="9981805at2"/>
<dbReference type="PIR" id="H97213">
    <property type="entry name" value="H97213"/>
</dbReference>
<evidence type="ECO:0000256" key="1">
    <source>
        <dbReference type="SAM" id="SignalP"/>
    </source>
</evidence>
<proteinExistence type="predicted"/>